<feature type="transmembrane region" description="Helical" evidence="1">
    <location>
        <begin position="12"/>
        <end position="38"/>
    </location>
</feature>
<sequence length="70" mass="7862">MNTKRWSKGIGLYFIYGQPLIGLLVFVLTAVFFVGIQGANGPLVWLYCALPLIFNLFTALLTRAIIEQKK</sequence>
<keyword evidence="1" id="KW-0472">Membrane</keyword>
<keyword evidence="1" id="KW-0812">Transmembrane</keyword>
<evidence type="ECO:0000256" key="1">
    <source>
        <dbReference type="SAM" id="Phobius"/>
    </source>
</evidence>
<dbReference type="RefSeq" id="WP_125715664.1">
    <property type="nucleotide sequence ID" value="NZ_JBHTOP010000013.1"/>
</dbReference>
<evidence type="ECO:0000313" key="3">
    <source>
        <dbReference type="Proteomes" id="UP001597267"/>
    </source>
</evidence>
<dbReference type="Proteomes" id="UP001597267">
    <property type="component" value="Unassembled WGS sequence"/>
</dbReference>
<feature type="transmembrane region" description="Helical" evidence="1">
    <location>
        <begin position="44"/>
        <end position="66"/>
    </location>
</feature>
<comment type="caution">
    <text evidence="2">The sequence shown here is derived from an EMBL/GenBank/DDBJ whole genome shotgun (WGS) entry which is preliminary data.</text>
</comment>
<organism evidence="2 3">
    <name type="scientific">Agrilactobacillus yilanensis</name>
    <dbReference type="NCBI Taxonomy" id="2485997"/>
    <lineage>
        <taxon>Bacteria</taxon>
        <taxon>Bacillati</taxon>
        <taxon>Bacillota</taxon>
        <taxon>Bacilli</taxon>
        <taxon>Lactobacillales</taxon>
        <taxon>Lactobacillaceae</taxon>
        <taxon>Agrilactobacillus</taxon>
    </lineage>
</organism>
<keyword evidence="1" id="KW-1133">Transmembrane helix</keyword>
<reference evidence="3" key="1">
    <citation type="journal article" date="2019" name="Int. J. Syst. Evol. Microbiol.">
        <title>The Global Catalogue of Microorganisms (GCM) 10K type strain sequencing project: providing services to taxonomists for standard genome sequencing and annotation.</title>
        <authorList>
            <consortium name="The Broad Institute Genomics Platform"/>
            <consortium name="The Broad Institute Genome Sequencing Center for Infectious Disease"/>
            <person name="Wu L."/>
            <person name="Ma J."/>
        </authorList>
    </citation>
    <scope>NUCLEOTIDE SEQUENCE [LARGE SCALE GENOMIC DNA]</scope>
    <source>
        <strain evidence="3">CCM 8896</strain>
    </source>
</reference>
<dbReference type="EMBL" id="JBHTOP010000013">
    <property type="protein sequence ID" value="MFD1671609.1"/>
    <property type="molecule type" value="Genomic_DNA"/>
</dbReference>
<keyword evidence="3" id="KW-1185">Reference proteome</keyword>
<gene>
    <name evidence="2" type="ORF">ACFQ5M_05840</name>
</gene>
<accession>A0ABW4J5F7</accession>
<protein>
    <submittedName>
        <fullName evidence="2">Uncharacterized protein</fullName>
    </submittedName>
</protein>
<proteinExistence type="predicted"/>
<evidence type="ECO:0000313" key="2">
    <source>
        <dbReference type="EMBL" id="MFD1671609.1"/>
    </source>
</evidence>
<name>A0ABW4J5F7_9LACO</name>